<name>A0A241XSG0_PSEAI</name>
<protein>
    <recommendedName>
        <fullName evidence="2 3">Single-stranded DNA-binding protein</fullName>
    </recommendedName>
</protein>
<evidence type="ECO:0000313" key="6">
    <source>
        <dbReference type="Proteomes" id="UP000194857"/>
    </source>
</evidence>
<dbReference type="InterPro" id="IPR000424">
    <property type="entry name" value="Primosome_PriB/ssb"/>
</dbReference>
<dbReference type="GO" id="GO:0003697">
    <property type="term" value="F:single-stranded DNA binding"/>
    <property type="evidence" value="ECO:0007669"/>
    <property type="project" value="InterPro"/>
</dbReference>
<dbReference type="GO" id="GO:0006260">
    <property type="term" value="P:DNA replication"/>
    <property type="evidence" value="ECO:0007669"/>
    <property type="project" value="InterPro"/>
</dbReference>
<dbReference type="Gene3D" id="2.40.50.140">
    <property type="entry name" value="Nucleic acid-binding proteins"/>
    <property type="match status" value="1"/>
</dbReference>
<evidence type="ECO:0000256" key="3">
    <source>
        <dbReference type="RuleBase" id="RU000524"/>
    </source>
</evidence>
<evidence type="ECO:0000313" key="5">
    <source>
        <dbReference type="EMBL" id="OTI63354.1"/>
    </source>
</evidence>
<dbReference type="PANTHER" id="PTHR10302:SF0">
    <property type="entry name" value="SINGLE-STRANDED DNA-BINDING PROTEIN, MITOCHONDRIAL"/>
    <property type="match status" value="1"/>
</dbReference>
<evidence type="ECO:0000256" key="2">
    <source>
        <dbReference type="PIRNR" id="PIRNR002070"/>
    </source>
</evidence>
<evidence type="ECO:0000256" key="4">
    <source>
        <dbReference type="SAM" id="MobiDB-lite"/>
    </source>
</evidence>
<feature type="region of interest" description="Disordered" evidence="4">
    <location>
        <begin position="112"/>
        <end position="161"/>
    </location>
</feature>
<organism evidence="5 6">
    <name type="scientific">Pseudomonas aeruginosa</name>
    <dbReference type="NCBI Taxonomy" id="287"/>
    <lineage>
        <taxon>Bacteria</taxon>
        <taxon>Pseudomonadati</taxon>
        <taxon>Pseudomonadota</taxon>
        <taxon>Gammaproteobacteria</taxon>
        <taxon>Pseudomonadales</taxon>
        <taxon>Pseudomonadaceae</taxon>
        <taxon>Pseudomonas</taxon>
    </lineage>
</organism>
<dbReference type="InterPro" id="IPR012340">
    <property type="entry name" value="NA-bd_OB-fold"/>
</dbReference>
<feature type="compositionally biased region" description="Basic and acidic residues" evidence="4">
    <location>
        <begin position="144"/>
        <end position="161"/>
    </location>
</feature>
<dbReference type="PROSITE" id="PS50935">
    <property type="entry name" value="SSB"/>
    <property type="match status" value="1"/>
</dbReference>
<sequence>MSYSVNKVWLLGNAGADAVSNSLGNGNNVVKVTLATTRGWMEESGWKEVTDWHNVSFFGKLAEKALKIKKGMLFSVVGRNQTFVYEKDGIKRYRTEVVVDMKGELEIIGYHSHSRQERSPQAPAAQQSQPASSPRAPSQPSPHLPDDWRDGEFGADDHIPF</sequence>
<evidence type="ECO:0000256" key="1">
    <source>
        <dbReference type="ARBA" id="ARBA00023125"/>
    </source>
</evidence>
<gene>
    <name evidence="5" type="ORF">CAZ10_11045</name>
</gene>
<feature type="compositionally biased region" description="Low complexity" evidence="4">
    <location>
        <begin position="119"/>
        <end position="136"/>
    </location>
</feature>
<dbReference type="PIRSF" id="PIRSF002070">
    <property type="entry name" value="SSB"/>
    <property type="match status" value="1"/>
</dbReference>
<proteinExistence type="predicted"/>
<dbReference type="EMBL" id="NFFZ01000004">
    <property type="protein sequence ID" value="OTI63354.1"/>
    <property type="molecule type" value="Genomic_DNA"/>
</dbReference>
<dbReference type="SUPFAM" id="SSF50249">
    <property type="entry name" value="Nucleic acid-binding proteins"/>
    <property type="match status" value="1"/>
</dbReference>
<dbReference type="CDD" id="cd04496">
    <property type="entry name" value="SSB_OBF"/>
    <property type="match status" value="1"/>
</dbReference>
<dbReference type="RefSeq" id="WP_065327337.1">
    <property type="nucleotide sequence ID" value="NZ_NFFZ01000004.1"/>
</dbReference>
<keyword evidence="1 2" id="KW-0238">DNA-binding</keyword>
<dbReference type="InterPro" id="IPR011344">
    <property type="entry name" value="ssDNA-bd"/>
</dbReference>
<dbReference type="Proteomes" id="UP000194857">
    <property type="component" value="Unassembled WGS sequence"/>
</dbReference>
<dbReference type="GO" id="GO:0009295">
    <property type="term" value="C:nucleoid"/>
    <property type="evidence" value="ECO:0007669"/>
    <property type="project" value="TreeGrafter"/>
</dbReference>
<reference evidence="5 6" key="1">
    <citation type="submission" date="2017-05" db="EMBL/GenBank/DDBJ databases">
        <authorList>
            <person name="Song R."/>
            <person name="Chenine A.L."/>
            <person name="Ruprecht R.M."/>
        </authorList>
    </citation>
    <scope>NUCLEOTIDE SEQUENCE [LARGE SCALE GENOMIC DNA]</scope>
    <source>
        <strain evidence="5 6">S567_C10_BS</strain>
    </source>
</reference>
<dbReference type="Pfam" id="PF00436">
    <property type="entry name" value="SSB"/>
    <property type="match status" value="1"/>
</dbReference>
<dbReference type="AlphaFoldDB" id="A0A241XSG0"/>
<comment type="caution">
    <text evidence="5">The sequence shown here is derived from an EMBL/GenBank/DDBJ whole genome shotgun (WGS) entry which is preliminary data.</text>
</comment>
<accession>A0A241XSG0</accession>
<dbReference type="PANTHER" id="PTHR10302">
    <property type="entry name" value="SINGLE-STRANDED DNA-BINDING PROTEIN"/>
    <property type="match status" value="1"/>
</dbReference>
<dbReference type="NCBIfam" id="TIGR00621">
    <property type="entry name" value="ssb"/>
    <property type="match status" value="1"/>
</dbReference>